<feature type="transmembrane region" description="Helical" evidence="1">
    <location>
        <begin position="35"/>
        <end position="51"/>
    </location>
</feature>
<dbReference type="EMBL" id="CP136864">
    <property type="protein sequence ID" value="WOJ95029.1"/>
    <property type="molecule type" value="Genomic_DNA"/>
</dbReference>
<keyword evidence="4" id="KW-0012">Acyltransferase</keyword>
<keyword evidence="4" id="KW-0808">Transferase</keyword>
<feature type="transmembrane region" description="Helical" evidence="1">
    <location>
        <begin position="57"/>
        <end position="77"/>
    </location>
</feature>
<sequence length="670" mass="74865">MMYLSVWIEKSYTVSLLTSPTEGTRSLKYRPEIDGLRAIAVIPVIFFHAGLNIFSGGFVGVDVFFVISGYLITTLLIEDIQGGHFSIVRFYERRARRILPALFFVMLCCMPFAWAWMLPVEMRDFSESLIAVSLFGSNILFWQESGYFQSAAELKPLLHTWSLAVEEQYYVVFPLFLMFTWSIGKNRVLLLVLGLVLISFLLGEWGWRYKPDANFYLAPTRAWELLVGSITAFFVQRRGVRANNTLSLSGLGLILIAIFTYTDETPFPSYFAIVPVLGVALLVLFASKQTIAGRILSSRPLVLIGLLSYSAYLWHQPLLAFARIRYTGEAIEILMIALSVAAIGLGYLSWRYIEKPFRNSSFLSRNRVFAMYILGSLFFVGIGAYGHFSSGKNIRSENLAKGFLLQNRLSSNQGLHPDCSGNNPDLLMNCQTTDQPRVLVWGDSYAMHLVDGIKASSGQIGLAQRTQSVCGPILDIAPLNSRYPKAWGEKCIENNDRVIDYLERSAGITHVVMSSPYMGYVGQEKTVLLRDGTTTLGVHVTKSALLKTIARIKELGKTPIIVSPTPQDGSDIGKCLVRAELFHAALSNCDLIFNKGDYGNQLAFDLLESVEESVNVIWLDDYLCSNRRCSAALNSVFIYRDHGHLSKEGGRYVAKLIGYRQVLNDAGDLL</sequence>
<protein>
    <submittedName>
        <fullName evidence="4">Acyltransferase family protein</fullName>
        <ecNumber evidence="4">2.3.1.-</ecNumber>
    </submittedName>
</protein>
<organism evidence="4 5">
    <name type="scientific">Congregibacter variabilis</name>
    <dbReference type="NCBI Taxonomy" id="3081200"/>
    <lineage>
        <taxon>Bacteria</taxon>
        <taxon>Pseudomonadati</taxon>
        <taxon>Pseudomonadota</taxon>
        <taxon>Gammaproteobacteria</taxon>
        <taxon>Cellvibrionales</taxon>
        <taxon>Halieaceae</taxon>
        <taxon>Congregibacter</taxon>
    </lineage>
</organism>
<dbReference type="Pfam" id="PF19040">
    <property type="entry name" value="SGNH"/>
    <property type="match status" value="1"/>
</dbReference>
<dbReference type="Proteomes" id="UP001626537">
    <property type="component" value="Chromosome"/>
</dbReference>
<dbReference type="RefSeq" id="WP_407349662.1">
    <property type="nucleotide sequence ID" value="NZ_CP136864.1"/>
</dbReference>
<keyword evidence="1" id="KW-0812">Transmembrane</keyword>
<keyword evidence="5" id="KW-1185">Reference proteome</keyword>
<feature type="transmembrane region" description="Helical" evidence="1">
    <location>
        <begin position="98"/>
        <end position="117"/>
    </location>
</feature>
<reference evidence="4 5" key="1">
    <citation type="submission" date="2023-10" db="EMBL/GenBank/DDBJ databases">
        <title>Two novel species belonging to the OM43/NOR5 clade.</title>
        <authorList>
            <person name="Park M."/>
        </authorList>
    </citation>
    <scope>NUCLEOTIDE SEQUENCE [LARGE SCALE GENOMIC DNA]</scope>
    <source>
        <strain evidence="4 5">IMCC43200</strain>
    </source>
</reference>
<evidence type="ECO:0000313" key="5">
    <source>
        <dbReference type="Proteomes" id="UP001626537"/>
    </source>
</evidence>
<dbReference type="PANTHER" id="PTHR23028">
    <property type="entry name" value="ACETYLTRANSFERASE"/>
    <property type="match status" value="1"/>
</dbReference>
<evidence type="ECO:0000259" key="3">
    <source>
        <dbReference type="Pfam" id="PF19040"/>
    </source>
</evidence>
<feature type="transmembrane region" description="Helical" evidence="1">
    <location>
        <begin position="330"/>
        <end position="348"/>
    </location>
</feature>
<feature type="domain" description="SGNH" evidence="3">
    <location>
        <begin position="426"/>
        <end position="657"/>
    </location>
</feature>
<dbReference type="InterPro" id="IPR002656">
    <property type="entry name" value="Acyl_transf_3_dom"/>
</dbReference>
<evidence type="ECO:0000313" key="4">
    <source>
        <dbReference type="EMBL" id="WOJ95029.1"/>
    </source>
</evidence>
<feature type="transmembrane region" description="Helical" evidence="1">
    <location>
        <begin position="267"/>
        <end position="286"/>
    </location>
</feature>
<dbReference type="EC" id="2.3.1.-" evidence="4"/>
<dbReference type="GO" id="GO:0016746">
    <property type="term" value="F:acyltransferase activity"/>
    <property type="evidence" value="ECO:0007669"/>
    <property type="project" value="UniProtKB-KW"/>
</dbReference>
<keyword evidence="1" id="KW-1133">Transmembrane helix</keyword>
<accession>A0ABZ0I8Z7</accession>
<gene>
    <name evidence="4" type="ORF">R0135_07625</name>
</gene>
<evidence type="ECO:0000256" key="1">
    <source>
        <dbReference type="SAM" id="Phobius"/>
    </source>
</evidence>
<dbReference type="PANTHER" id="PTHR23028:SF53">
    <property type="entry name" value="ACYL_TRANSF_3 DOMAIN-CONTAINING PROTEIN"/>
    <property type="match status" value="1"/>
</dbReference>
<evidence type="ECO:0000259" key="2">
    <source>
        <dbReference type="Pfam" id="PF01757"/>
    </source>
</evidence>
<feature type="transmembrane region" description="Helical" evidence="1">
    <location>
        <begin position="369"/>
        <end position="388"/>
    </location>
</feature>
<dbReference type="Pfam" id="PF01757">
    <property type="entry name" value="Acyl_transf_3"/>
    <property type="match status" value="1"/>
</dbReference>
<feature type="transmembrane region" description="Helical" evidence="1">
    <location>
        <begin position="298"/>
        <end position="315"/>
    </location>
</feature>
<feature type="domain" description="Acyltransferase 3" evidence="2">
    <location>
        <begin position="31"/>
        <end position="348"/>
    </location>
</feature>
<feature type="transmembrane region" description="Helical" evidence="1">
    <location>
        <begin position="242"/>
        <end position="261"/>
    </location>
</feature>
<proteinExistence type="predicted"/>
<name>A0ABZ0I8Z7_9GAMM</name>
<keyword evidence="1" id="KW-0472">Membrane</keyword>
<feature type="transmembrane region" description="Helical" evidence="1">
    <location>
        <begin position="188"/>
        <end position="207"/>
    </location>
</feature>
<dbReference type="InterPro" id="IPR050879">
    <property type="entry name" value="Acyltransferase_3"/>
</dbReference>
<dbReference type="InterPro" id="IPR043968">
    <property type="entry name" value="SGNH"/>
</dbReference>